<dbReference type="Gene3D" id="6.10.140.1230">
    <property type="match status" value="1"/>
</dbReference>
<keyword evidence="1" id="KW-0175">Coiled coil</keyword>
<dbReference type="AlphaFoldDB" id="A0A392Q287"/>
<feature type="non-terminal residue" evidence="2">
    <location>
        <position position="1"/>
    </location>
</feature>
<dbReference type="EMBL" id="LXQA010106526">
    <property type="protein sequence ID" value="MCI17676.1"/>
    <property type="molecule type" value="Genomic_DNA"/>
</dbReference>
<dbReference type="Proteomes" id="UP000265520">
    <property type="component" value="Unassembled WGS sequence"/>
</dbReference>
<protein>
    <submittedName>
        <fullName evidence="2">Vacuolar protein sorting-associated protein 2-like</fullName>
    </submittedName>
</protein>
<sequence>LLRENKRMLDKSIREIERERQGLQTQEKKLIAEIKKSAKQGQMVM</sequence>
<organism evidence="2 3">
    <name type="scientific">Trifolium medium</name>
    <dbReference type="NCBI Taxonomy" id="97028"/>
    <lineage>
        <taxon>Eukaryota</taxon>
        <taxon>Viridiplantae</taxon>
        <taxon>Streptophyta</taxon>
        <taxon>Embryophyta</taxon>
        <taxon>Tracheophyta</taxon>
        <taxon>Spermatophyta</taxon>
        <taxon>Magnoliopsida</taxon>
        <taxon>eudicotyledons</taxon>
        <taxon>Gunneridae</taxon>
        <taxon>Pentapetalae</taxon>
        <taxon>rosids</taxon>
        <taxon>fabids</taxon>
        <taxon>Fabales</taxon>
        <taxon>Fabaceae</taxon>
        <taxon>Papilionoideae</taxon>
        <taxon>50 kb inversion clade</taxon>
        <taxon>NPAAA clade</taxon>
        <taxon>Hologalegina</taxon>
        <taxon>IRL clade</taxon>
        <taxon>Trifolieae</taxon>
        <taxon>Trifolium</taxon>
    </lineage>
</organism>
<evidence type="ECO:0000313" key="2">
    <source>
        <dbReference type="EMBL" id="MCI17676.1"/>
    </source>
</evidence>
<evidence type="ECO:0000313" key="3">
    <source>
        <dbReference type="Proteomes" id="UP000265520"/>
    </source>
</evidence>
<dbReference type="Pfam" id="PF03357">
    <property type="entry name" value="Snf7"/>
    <property type="match status" value="1"/>
</dbReference>
<proteinExistence type="predicted"/>
<feature type="coiled-coil region" evidence="1">
    <location>
        <begin position="6"/>
        <end position="33"/>
    </location>
</feature>
<reference evidence="2 3" key="1">
    <citation type="journal article" date="2018" name="Front. Plant Sci.">
        <title>Red Clover (Trifolium pratense) and Zigzag Clover (T. medium) - A Picture of Genomic Similarities and Differences.</title>
        <authorList>
            <person name="Dluhosova J."/>
            <person name="Istvanek J."/>
            <person name="Nedelnik J."/>
            <person name="Repkova J."/>
        </authorList>
    </citation>
    <scope>NUCLEOTIDE SEQUENCE [LARGE SCALE GENOMIC DNA]</scope>
    <source>
        <strain evidence="3">cv. 10/8</strain>
        <tissue evidence="2">Leaf</tissue>
    </source>
</reference>
<comment type="caution">
    <text evidence="2">The sequence shown here is derived from an EMBL/GenBank/DDBJ whole genome shotgun (WGS) entry which is preliminary data.</text>
</comment>
<dbReference type="GO" id="GO:0007034">
    <property type="term" value="P:vacuolar transport"/>
    <property type="evidence" value="ECO:0007669"/>
    <property type="project" value="InterPro"/>
</dbReference>
<dbReference type="InterPro" id="IPR005024">
    <property type="entry name" value="Snf7_fam"/>
</dbReference>
<keyword evidence="3" id="KW-1185">Reference proteome</keyword>
<accession>A0A392Q287</accession>
<evidence type="ECO:0000256" key="1">
    <source>
        <dbReference type="SAM" id="Coils"/>
    </source>
</evidence>
<name>A0A392Q287_9FABA</name>